<protein>
    <submittedName>
        <fullName evidence="1">Ribonucleoside-triphosphate reductase</fullName>
    </submittedName>
</protein>
<organism evidence="1">
    <name type="scientific">Paenibacillus sp. BIHB 4019</name>
    <dbReference type="NCBI Taxonomy" id="1870819"/>
    <lineage>
        <taxon>Bacteria</taxon>
        <taxon>Bacillati</taxon>
        <taxon>Bacillota</taxon>
        <taxon>Bacilli</taxon>
        <taxon>Bacillales</taxon>
        <taxon>Paenibacillaceae</taxon>
        <taxon>Paenibacillus</taxon>
    </lineage>
</organism>
<accession>A0A1B2DMN3</accession>
<dbReference type="EMBL" id="CP016808">
    <property type="protein sequence ID" value="ANY68967.1"/>
    <property type="molecule type" value="Genomic_DNA"/>
</dbReference>
<dbReference type="PANTHER" id="PTHR21075">
    <property type="entry name" value="ANAEROBIC RIBONUCLEOSIDE-TRIPHOSPHATE REDUCTASE"/>
    <property type="match status" value="1"/>
</dbReference>
<dbReference type="Gene3D" id="3.20.70.20">
    <property type="match status" value="1"/>
</dbReference>
<dbReference type="GO" id="GO:0008998">
    <property type="term" value="F:ribonucleoside-triphosphate reductase (thioredoxin) activity"/>
    <property type="evidence" value="ECO:0007669"/>
    <property type="project" value="InterPro"/>
</dbReference>
<name>A0A1B2DMN3_9BACL</name>
<dbReference type="PANTHER" id="PTHR21075:SF0">
    <property type="entry name" value="ANAEROBIC RIBONUCLEOSIDE-TRIPHOSPHATE REDUCTASE"/>
    <property type="match status" value="1"/>
</dbReference>
<dbReference type="GO" id="GO:0004748">
    <property type="term" value="F:ribonucleoside-diphosphate reductase activity, thioredoxin disulfide as acceptor"/>
    <property type="evidence" value="ECO:0007669"/>
    <property type="project" value="TreeGrafter"/>
</dbReference>
<dbReference type="GO" id="GO:0009265">
    <property type="term" value="P:2'-deoxyribonucleotide biosynthetic process"/>
    <property type="evidence" value="ECO:0007669"/>
    <property type="project" value="TreeGrafter"/>
</dbReference>
<dbReference type="AlphaFoldDB" id="A0A1B2DMN3"/>
<reference evidence="1" key="1">
    <citation type="submission" date="2016-08" db="EMBL/GenBank/DDBJ databases">
        <title>Complete Genome Seqeunce of Paenibacillus sp. BIHB 4019 from tea rhizoplane.</title>
        <authorList>
            <person name="Thakur R."/>
            <person name="Swarnkar M.K."/>
            <person name="Gulati A."/>
        </authorList>
    </citation>
    <scope>NUCLEOTIDE SEQUENCE [LARGE SCALE GENOMIC DNA]</scope>
    <source>
        <strain evidence="1">BIHB4019</strain>
    </source>
</reference>
<dbReference type="Pfam" id="PF13597">
    <property type="entry name" value="NRDD"/>
    <property type="match status" value="1"/>
</dbReference>
<dbReference type="GO" id="GO:0006260">
    <property type="term" value="P:DNA replication"/>
    <property type="evidence" value="ECO:0007669"/>
    <property type="project" value="InterPro"/>
</dbReference>
<dbReference type="GO" id="GO:0031250">
    <property type="term" value="C:anaerobic ribonucleoside-triphosphate reductase complex"/>
    <property type="evidence" value="ECO:0007669"/>
    <property type="project" value="TreeGrafter"/>
</dbReference>
<sequence>MFRQSVDIIRTFTSSSETKQADYLKRENSNFVYSLPLLRHNLNNFAEEQYLLEHILPFALTELYSDGIVYIHDKQLSPYCLSVGCKDIAANGIPTLAKNMMSSHPTKKLETLLRHFSNLVVLMSQQVSGAVMLSQMTTVSASYLYYEESVRGHTFTSEELQQLFQSLIWEMNMPLRGGSQSAFTNITLEFGKPSDEIKDDFVIIGGTPLDMRYKEIPASYFDRINAAVIAVMKQGTGNGIPFTFPLLTVPIDDHFDYSNPLFLNMLDGMYQWGGVYFENFRSQPFENEHYRRLNPYIKPRDPEVSRSLCCRLQIDLSVLSRLGSGIFGSSTGSTGAVQVLNLNMNRVLMEYGGHEGELLAKIEELLNIMQEGHMAKRRWIEQNKELYPTFFALNRDLAHYFNVFAVTGMHEGLINIGYDGGMNNEAGKLLAHRIMQFMTETINHFIVRDQVACGIEYAPGENAAIKLARHDVKWAKNHNRSIFVQGTGDNVYLTSGCMLPFSEDDFLRQVENSAEFQAYATSGSILHHFLETKLPPERIANYLKKIFEKPIQYITLTPTLTSCLACSQPIVAVDGKNIHACPVCGSDDIATFSRVIGYVKMIARKKLAVDEQGYYTGDYNFWSNARRFDWNTRKRIKEEAVSSVGAAATAAPSADV</sequence>
<dbReference type="SUPFAM" id="SSF51998">
    <property type="entry name" value="PFL-like glycyl radical enzymes"/>
    <property type="match status" value="1"/>
</dbReference>
<proteinExistence type="predicted"/>
<gene>
    <name evidence="1" type="ORF">BBD42_22625</name>
</gene>
<dbReference type="InterPro" id="IPR012833">
    <property type="entry name" value="NrdD"/>
</dbReference>
<dbReference type="RefSeq" id="WP_099520015.1">
    <property type="nucleotide sequence ID" value="NZ_CP016808.1"/>
</dbReference>
<evidence type="ECO:0000313" key="1">
    <source>
        <dbReference type="EMBL" id="ANY68967.1"/>
    </source>
</evidence>